<feature type="region of interest" description="Disordered" evidence="1">
    <location>
        <begin position="61"/>
        <end position="84"/>
    </location>
</feature>
<dbReference type="KEGG" id="lpan:LPMP_070660"/>
<protein>
    <submittedName>
        <fullName evidence="2">Uncharacterized protein</fullName>
    </submittedName>
</protein>
<keyword evidence="3" id="KW-1185">Reference proteome</keyword>
<dbReference type="EMBL" id="CP009376">
    <property type="protein sequence ID" value="AIN95752.1"/>
    <property type="molecule type" value="Genomic_DNA"/>
</dbReference>
<organism evidence="2 3">
    <name type="scientific">Leishmania panamensis</name>
    <dbReference type="NCBI Taxonomy" id="5679"/>
    <lineage>
        <taxon>Eukaryota</taxon>
        <taxon>Discoba</taxon>
        <taxon>Euglenozoa</taxon>
        <taxon>Kinetoplastea</taxon>
        <taxon>Metakinetoplastina</taxon>
        <taxon>Trypanosomatida</taxon>
        <taxon>Trypanosomatidae</taxon>
        <taxon>Leishmaniinae</taxon>
        <taxon>Leishmania</taxon>
        <taxon>Leishmania guyanensis species complex</taxon>
    </lineage>
</organism>
<reference evidence="2 3" key="1">
    <citation type="journal article" date="2015" name="Sci. Rep.">
        <title>The genome of Leishmania panamensis: insights into genomics of the L. (Viannia) subgenus.</title>
        <authorList>
            <person name="Llanes A."/>
            <person name="Restrepo C.M."/>
            <person name="Vecchio G.D."/>
            <person name="Anguizola F.J."/>
            <person name="Lleonart R."/>
        </authorList>
    </citation>
    <scope>NUCLEOTIDE SEQUENCE [LARGE SCALE GENOMIC DNA]</scope>
    <source>
        <strain evidence="2 3">MHOM/PA/94/PSC-1</strain>
    </source>
</reference>
<evidence type="ECO:0000313" key="2">
    <source>
        <dbReference type="EMBL" id="AIN95752.1"/>
    </source>
</evidence>
<dbReference type="VEuPathDB" id="TriTrypDB:LPMP_070660"/>
<evidence type="ECO:0000256" key="1">
    <source>
        <dbReference type="SAM" id="MobiDB-lite"/>
    </source>
</evidence>
<dbReference type="VEuPathDB" id="TriTrypDB:LPAL13_070011800"/>
<evidence type="ECO:0000313" key="3">
    <source>
        <dbReference type="Proteomes" id="UP000063063"/>
    </source>
</evidence>
<gene>
    <name evidence="2" type="ORF">LPMP_070660</name>
</gene>
<proteinExistence type="predicted"/>
<sequence>MKPIVLSFQIPSMRDACKANARRSSEAAAAARTLVVPYPNGKFTLQISGIHARLGPTKTSACTNSGACKPRQKEQHTERMPSSLSSDSGLAADIVVHAHVCGEVNCAPRSYVVAVIPLRFGGTATPPLSGPAPSSSVPSTSVGTVTLPSAPYDKRVINAQARMAHRGVMAPVFTSAFARLDLRTQVERVRLSFTVVPCGRPAEGGAVANGAAHAHAGKRLREEAGKGAGDAESAAPLDCAIDVTVVGTVSAIA</sequence>
<dbReference type="AlphaFoldDB" id="A0A088RIG0"/>
<accession>A0A088RIG0</accession>
<dbReference type="RefSeq" id="XP_010704074.1">
    <property type="nucleotide sequence ID" value="XM_010705772.1"/>
</dbReference>
<dbReference type="Proteomes" id="UP000063063">
    <property type="component" value="Chromosome 7"/>
</dbReference>
<dbReference type="OrthoDB" id="266875at2759"/>
<dbReference type="GeneID" id="22572401"/>
<name>A0A088RIG0_LEIPA</name>
<dbReference type="eggNOG" id="ENOG502SHCF">
    <property type="taxonomic scope" value="Eukaryota"/>
</dbReference>